<evidence type="ECO:0000259" key="4">
    <source>
        <dbReference type="PROSITE" id="PS50949"/>
    </source>
</evidence>
<keyword evidence="6" id="KW-1185">Reference proteome</keyword>
<dbReference type="SUPFAM" id="SSF46785">
    <property type="entry name" value="Winged helix' DNA-binding domain"/>
    <property type="match status" value="1"/>
</dbReference>
<dbReference type="InterPro" id="IPR036390">
    <property type="entry name" value="WH_DNA-bd_sf"/>
</dbReference>
<comment type="caution">
    <text evidence="5">The sequence shown here is derived from an EMBL/GenBank/DDBJ whole genome shotgun (WGS) entry which is preliminary data.</text>
</comment>
<feature type="domain" description="HTH gntR-type" evidence="4">
    <location>
        <begin position="14"/>
        <end position="82"/>
    </location>
</feature>
<dbReference type="GO" id="GO:0003677">
    <property type="term" value="F:DNA binding"/>
    <property type="evidence" value="ECO:0007669"/>
    <property type="project" value="UniProtKB-KW"/>
</dbReference>
<keyword evidence="2" id="KW-0238">DNA-binding</keyword>
<dbReference type="GO" id="GO:0003700">
    <property type="term" value="F:DNA-binding transcription factor activity"/>
    <property type="evidence" value="ECO:0007669"/>
    <property type="project" value="InterPro"/>
</dbReference>
<keyword evidence="1" id="KW-0805">Transcription regulation</keyword>
<dbReference type="InterPro" id="IPR000524">
    <property type="entry name" value="Tscrpt_reg_HTH_GntR"/>
</dbReference>
<dbReference type="CDD" id="cd07377">
    <property type="entry name" value="WHTH_GntR"/>
    <property type="match status" value="1"/>
</dbReference>
<dbReference type="Gene3D" id="1.10.10.10">
    <property type="entry name" value="Winged helix-like DNA-binding domain superfamily/Winged helix DNA-binding domain"/>
    <property type="match status" value="1"/>
</dbReference>
<evidence type="ECO:0000256" key="1">
    <source>
        <dbReference type="ARBA" id="ARBA00023015"/>
    </source>
</evidence>
<accession>A0AAJ1SWV6</accession>
<dbReference type="InterPro" id="IPR011663">
    <property type="entry name" value="UTRA"/>
</dbReference>
<name>A0AAJ1SWV6_9BACI</name>
<dbReference type="PANTHER" id="PTHR44846">
    <property type="entry name" value="MANNOSYL-D-GLYCERATE TRANSPORT/METABOLISM SYSTEM REPRESSOR MNGR-RELATED"/>
    <property type="match status" value="1"/>
</dbReference>
<protein>
    <submittedName>
        <fullName evidence="5">GntR family transcriptional regulator</fullName>
    </submittedName>
</protein>
<dbReference type="AlphaFoldDB" id="A0AAJ1SWV6"/>
<dbReference type="InterPro" id="IPR050679">
    <property type="entry name" value="Bact_HTH_transcr_reg"/>
</dbReference>
<dbReference type="PANTHER" id="PTHR44846:SF17">
    <property type="entry name" value="GNTR-FAMILY TRANSCRIPTIONAL REGULATOR"/>
    <property type="match status" value="1"/>
</dbReference>
<dbReference type="Proteomes" id="UP001237207">
    <property type="component" value="Unassembled WGS sequence"/>
</dbReference>
<proteinExistence type="predicted"/>
<dbReference type="Pfam" id="PF00392">
    <property type="entry name" value="GntR"/>
    <property type="match status" value="1"/>
</dbReference>
<keyword evidence="3" id="KW-0804">Transcription</keyword>
<reference evidence="5" key="1">
    <citation type="submission" date="2023-07" db="EMBL/GenBank/DDBJ databases">
        <title>Genomic Encyclopedia of Type Strains, Phase IV (KMG-IV): sequencing the most valuable type-strain genomes for metagenomic binning, comparative biology and taxonomic classification.</title>
        <authorList>
            <person name="Goeker M."/>
        </authorList>
    </citation>
    <scope>NUCLEOTIDE SEQUENCE</scope>
    <source>
        <strain evidence="5">DSM 23947</strain>
    </source>
</reference>
<dbReference type="InterPro" id="IPR028978">
    <property type="entry name" value="Chorismate_lyase_/UTRA_dom_sf"/>
</dbReference>
<evidence type="ECO:0000256" key="2">
    <source>
        <dbReference type="ARBA" id="ARBA00023125"/>
    </source>
</evidence>
<dbReference type="PRINTS" id="PR00035">
    <property type="entry name" value="HTHGNTR"/>
</dbReference>
<gene>
    <name evidence="5" type="ORF">J2S13_000636</name>
</gene>
<evidence type="ECO:0000256" key="3">
    <source>
        <dbReference type="ARBA" id="ARBA00023163"/>
    </source>
</evidence>
<dbReference type="InterPro" id="IPR036388">
    <property type="entry name" value="WH-like_DNA-bd_sf"/>
</dbReference>
<evidence type="ECO:0000313" key="6">
    <source>
        <dbReference type="Proteomes" id="UP001237207"/>
    </source>
</evidence>
<dbReference type="GO" id="GO:0045892">
    <property type="term" value="P:negative regulation of DNA-templated transcription"/>
    <property type="evidence" value="ECO:0007669"/>
    <property type="project" value="TreeGrafter"/>
</dbReference>
<dbReference type="PROSITE" id="PS50949">
    <property type="entry name" value="HTH_GNTR"/>
    <property type="match status" value="1"/>
</dbReference>
<dbReference type="SMART" id="SM00866">
    <property type="entry name" value="UTRA"/>
    <property type="match status" value="1"/>
</dbReference>
<dbReference type="Pfam" id="PF07702">
    <property type="entry name" value="UTRA"/>
    <property type="match status" value="1"/>
</dbReference>
<dbReference type="SMART" id="SM00345">
    <property type="entry name" value="HTH_GNTR"/>
    <property type="match status" value="1"/>
</dbReference>
<dbReference type="SUPFAM" id="SSF64288">
    <property type="entry name" value="Chorismate lyase-like"/>
    <property type="match status" value="1"/>
</dbReference>
<organism evidence="5 6">
    <name type="scientific">Oikeobacillus pervagus</name>
    <dbReference type="NCBI Taxonomy" id="1325931"/>
    <lineage>
        <taxon>Bacteria</taxon>
        <taxon>Bacillati</taxon>
        <taxon>Bacillota</taxon>
        <taxon>Bacilli</taxon>
        <taxon>Bacillales</taxon>
        <taxon>Bacillaceae</taxon>
        <taxon>Oikeobacillus</taxon>
    </lineage>
</organism>
<evidence type="ECO:0000313" key="5">
    <source>
        <dbReference type="EMBL" id="MDQ0214240.1"/>
    </source>
</evidence>
<sequence>MVIVSMMAIKVDHRHLYLQVIEHLKKAIEAGIYKEKEKLPSEFELSKQLGVSRATLREALRILEEENIITRKHGVGTFVNVKPLFTSGIEQLSSVTDMILQAGMSPGTIFLASTRQKPTESDMKRFQCTDEDEIVMIERVRTANGEPVVYCVDKVLAKAFPDHYDYQDVSLFSTLDQIGNRKISYAVTQIEPLGYHEKISPILECELETALLVLKQLHFDEADEPILYSINYFKADKFSFHVLRKRF</sequence>
<dbReference type="Gene3D" id="3.40.1410.10">
    <property type="entry name" value="Chorismate lyase-like"/>
    <property type="match status" value="1"/>
</dbReference>
<dbReference type="EMBL" id="JAUSUC010000005">
    <property type="protein sequence ID" value="MDQ0214240.1"/>
    <property type="molecule type" value="Genomic_DNA"/>
</dbReference>